<comment type="caution">
    <text evidence="3">The sequence shown here is derived from an EMBL/GenBank/DDBJ whole genome shotgun (WGS) entry which is preliminary data.</text>
</comment>
<accession>A0A1Z5JRM0</accession>
<feature type="signal peptide" evidence="1">
    <location>
        <begin position="1"/>
        <end position="23"/>
    </location>
</feature>
<gene>
    <name evidence="3" type="ORF">FisN_23Lh203</name>
</gene>
<feature type="chain" id="PRO_5013392005" description="PDZ domain-containing protein" evidence="1">
    <location>
        <begin position="24"/>
        <end position="217"/>
    </location>
</feature>
<dbReference type="EMBL" id="BDSP01000108">
    <property type="protein sequence ID" value="GAX16665.1"/>
    <property type="molecule type" value="Genomic_DNA"/>
</dbReference>
<organism evidence="3 4">
    <name type="scientific">Fistulifera solaris</name>
    <name type="common">Oleaginous diatom</name>
    <dbReference type="NCBI Taxonomy" id="1519565"/>
    <lineage>
        <taxon>Eukaryota</taxon>
        <taxon>Sar</taxon>
        <taxon>Stramenopiles</taxon>
        <taxon>Ochrophyta</taxon>
        <taxon>Bacillariophyta</taxon>
        <taxon>Bacillariophyceae</taxon>
        <taxon>Bacillariophycidae</taxon>
        <taxon>Naviculales</taxon>
        <taxon>Naviculaceae</taxon>
        <taxon>Fistulifera</taxon>
    </lineage>
</organism>
<evidence type="ECO:0000256" key="1">
    <source>
        <dbReference type="SAM" id="SignalP"/>
    </source>
</evidence>
<evidence type="ECO:0000313" key="3">
    <source>
        <dbReference type="EMBL" id="GAX16665.1"/>
    </source>
</evidence>
<dbReference type="OrthoDB" id="273181at2759"/>
<reference evidence="3 4" key="1">
    <citation type="journal article" date="2015" name="Plant Cell">
        <title>Oil accumulation by the oleaginous diatom Fistulifera solaris as revealed by the genome and transcriptome.</title>
        <authorList>
            <person name="Tanaka T."/>
            <person name="Maeda Y."/>
            <person name="Veluchamy A."/>
            <person name="Tanaka M."/>
            <person name="Abida H."/>
            <person name="Marechal E."/>
            <person name="Bowler C."/>
            <person name="Muto M."/>
            <person name="Sunaga Y."/>
            <person name="Tanaka M."/>
            <person name="Yoshino T."/>
            <person name="Taniguchi T."/>
            <person name="Fukuda Y."/>
            <person name="Nemoto M."/>
            <person name="Matsumoto M."/>
            <person name="Wong P.S."/>
            <person name="Aburatani S."/>
            <person name="Fujibuchi W."/>
        </authorList>
    </citation>
    <scope>NUCLEOTIDE SEQUENCE [LARGE SCALE GENOMIC DNA]</scope>
    <source>
        <strain evidence="3 4">JPCC DA0580</strain>
    </source>
</reference>
<protein>
    <recommendedName>
        <fullName evidence="2">PDZ domain-containing protein</fullName>
    </recommendedName>
</protein>
<dbReference type="Pfam" id="PF00595">
    <property type="entry name" value="PDZ"/>
    <property type="match status" value="1"/>
</dbReference>
<dbReference type="PROSITE" id="PS50106">
    <property type="entry name" value="PDZ"/>
    <property type="match status" value="1"/>
</dbReference>
<dbReference type="InterPro" id="IPR001478">
    <property type="entry name" value="PDZ"/>
</dbReference>
<sequence length="217" mass="24547">MGTAYGTFVQFATVLLLWRPTSAFQTLASRTLGSHQTQSRLYSTNINTSFMWNAGLAYGKGSFAFYRNFNDMMKVFPDEDRQAYPEIFNFPKGVYEVRLSKPLGIVFEEIETGRGLYVQDLVEGGNAEREGTIRPGDVLVGMSAVKIVGAKYERRMIPARNFDFDTMVGAVNSNDPKWSCDDVMIMVERPGEADSIKVDQFMSFFEPPIDNPWKQPQ</sequence>
<dbReference type="SUPFAM" id="SSF50156">
    <property type="entry name" value="PDZ domain-like"/>
    <property type="match status" value="1"/>
</dbReference>
<dbReference type="AlphaFoldDB" id="A0A1Z5JRM0"/>
<dbReference type="InParanoid" id="A0A1Z5JRM0"/>
<evidence type="ECO:0000313" key="4">
    <source>
        <dbReference type="Proteomes" id="UP000198406"/>
    </source>
</evidence>
<feature type="domain" description="PDZ" evidence="2">
    <location>
        <begin position="103"/>
        <end position="154"/>
    </location>
</feature>
<keyword evidence="1" id="KW-0732">Signal</keyword>
<dbReference type="Gene3D" id="2.30.42.10">
    <property type="match status" value="1"/>
</dbReference>
<name>A0A1Z5JRM0_FISSO</name>
<dbReference type="Proteomes" id="UP000198406">
    <property type="component" value="Unassembled WGS sequence"/>
</dbReference>
<dbReference type="InterPro" id="IPR036034">
    <property type="entry name" value="PDZ_sf"/>
</dbReference>
<proteinExistence type="predicted"/>
<evidence type="ECO:0000259" key="2">
    <source>
        <dbReference type="PROSITE" id="PS50106"/>
    </source>
</evidence>
<keyword evidence="4" id="KW-1185">Reference proteome</keyword>